<dbReference type="Proteomes" id="UP000223749">
    <property type="component" value="Chromosome"/>
</dbReference>
<organism evidence="2 3">
    <name type="scientific">Pedobacter ginsengisoli</name>
    <dbReference type="NCBI Taxonomy" id="363852"/>
    <lineage>
        <taxon>Bacteria</taxon>
        <taxon>Pseudomonadati</taxon>
        <taxon>Bacteroidota</taxon>
        <taxon>Sphingobacteriia</taxon>
        <taxon>Sphingobacteriales</taxon>
        <taxon>Sphingobacteriaceae</taxon>
        <taxon>Pedobacter</taxon>
    </lineage>
</organism>
<dbReference type="AlphaFoldDB" id="A0A2D1U3C0"/>
<gene>
    <name evidence="2" type="ORF">CPT03_06335</name>
</gene>
<keyword evidence="2" id="KW-0808">Transferase</keyword>
<keyword evidence="3" id="KW-1185">Reference proteome</keyword>
<sequence>MSYQCLIVRTKAEWDAYVKRSYNYEVYHTWYYHSLNMEGEPVLFIYEEESLFIAFPLIKRNIEESSQYDMTSVYGYAGPISNIDFVDIPPSTIECFKQEFSNFLKVEQCVCAFTRLYPFLNQQCLLENIGGVFPNGSTIYMDLSLSIEDQRSRYDKRLKRQIKKLRESGYTIKKAVSSHEIAEFTEMYHKNMDRLGANKSYYFDEKYFAGLLNENEFKNELVLIYDGNEMICGALILISENVVRNHLSATSEKYLKESPSKLLTDEISLIGRKLGKKIFHLGGGVGGKEDSLFKFKSHFSDLRINDRIWCYVNDQESYNELIHKKGLELNEQSTFFPAYRQTKK</sequence>
<dbReference type="KEGG" id="pgs:CPT03_06335"/>
<dbReference type="InterPro" id="IPR016181">
    <property type="entry name" value="Acyl_CoA_acyltransferase"/>
</dbReference>
<dbReference type="Pfam" id="PF13480">
    <property type="entry name" value="Acetyltransf_6"/>
    <property type="match status" value="1"/>
</dbReference>
<evidence type="ECO:0000313" key="3">
    <source>
        <dbReference type="Proteomes" id="UP000223749"/>
    </source>
</evidence>
<name>A0A2D1U3C0_9SPHI</name>
<protein>
    <submittedName>
        <fullName evidence="2">GNAT family N-acetyltransferase</fullName>
    </submittedName>
</protein>
<proteinExistence type="predicted"/>
<dbReference type="GO" id="GO:0016740">
    <property type="term" value="F:transferase activity"/>
    <property type="evidence" value="ECO:0007669"/>
    <property type="project" value="UniProtKB-KW"/>
</dbReference>
<evidence type="ECO:0000259" key="1">
    <source>
        <dbReference type="Pfam" id="PF13480"/>
    </source>
</evidence>
<dbReference type="PANTHER" id="PTHR36174">
    <property type="entry name" value="LIPID II:GLYCINE GLYCYLTRANSFERASE"/>
    <property type="match status" value="1"/>
</dbReference>
<dbReference type="EMBL" id="CP024091">
    <property type="protein sequence ID" value="ATP56105.1"/>
    <property type="molecule type" value="Genomic_DNA"/>
</dbReference>
<feature type="domain" description="BioF2-like acetyltransferase" evidence="1">
    <location>
        <begin position="153"/>
        <end position="284"/>
    </location>
</feature>
<dbReference type="Gene3D" id="3.40.630.30">
    <property type="match status" value="1"/>
</dbReference>
<dbReference type="PANTHER" id="PTHR36174:SF1">
    <property type="entry name" value="LIPID II:GLYCINE GLYCYLTRANSFERASE"/>
    <property type="match status" value="1"/>
</dbReference>
<accession>A0A2D1U3C0</accession>
<dbReference type="SUPFAM" id="SSF55729">
    <property type="entry name" value="Acyl-CoA N-acyltransferases (Nat)"/>
    <property type="match status" value="1"/>
</dbReference>
<dbReference type="OrthoDB" id="9785911at2"/>
<dbReference type="RefSeq" id="WP_099438047.1">
    <property type="nucleotide sequence ID" value="NZ_CP024091.1"/>
</dbReference>
<dbReference type="InterPro" id="IPR050644">
    <property type="entry name" value="PG_Glycine_Bridge_Synth"/>
</dbReference>
<evidence type="ECO:0000313" key="2">
    <source>
        <dbReference type="EMBL" id="ATP56105.1"/>
    </source>
</evidence>
<dbReference type="InterPro" id="IPR038740">
    <property type="entry name" value="BioF2-like_GNAT_dom"/>
</dbReference>
<reference evidence="2 3" key="1">
    <citation type="submission" date="2017-10" db="EMBL/GenBank/DDBJ databases">
        <title>Whole genome of Pedobacter ginsengisoli T01R-27 isolated from tomato rhizosphere.</title>
        <authorList>
            <person name="Weon H.-Y."/>
            <person name="Lee S.A."/>
            <person name="Sang M.K."/>
            <person name="Song J."/>
        </authorList>
    </citation>
    <scope>NUCLEOTIDE SEQUENCE [LARGE SCALE GENOMIC DNA]</scope>
    <source>
        <strain evidence="2 3">T01R-27</strain>
    </source>
</reference>